<feature type="transmembrane region" description="Helical" evidence="7">
    <location>
        <begin position="107"/>
        <end position="129"/>
    </location>
</feature>
<feature type="transmembrane region" description="Helical" evidence="7">
    <location>
        <begin position="82"/>
        <end position="101"/>
    </location>
</feature>
<keyword evidence="10" id="KW-1185">Reference proteome</keyword>
<dbReference type="Gene3D" id="1.20.1250.20">
    <property type="entry name" value="MFS general substrate transporter like domains"/>
    <property type="match status" value="1"/>
</dbReference>
<accession>A0A0D8HLK2</accession>
<evidence type="ECO:0000256" key="2">
    <source>
        <dbReference type="ARBA" id="ARBA00022448"/>
    </source>
</evidence>
<evidence type="ECO:0000256" key="5">
    <source>
        <dbReference type="ARBA" id="ARBA00022989"/>
    </source>
</evidence>
<dbReference type="PATRIC" id="fig|1280514.3.peg.420"/>
<name>A0A0D8HLK2_9ACTN</name>
<dbReference type="OrthoDB" id="4080117at2"/>
<feature type="transmembrane region" description="Helical" evidence="7">
    <location>
        <begin position="12"/>
        <end position="38"/>
    </location>
</feature>
<sequence>MPEKIRGPHKAPGPLAIALIASAQLMIVLDITIVNVALPSIGKAFSFSPTSLTWVVDAYTLVFGGLLLLGGRSGDIFGRRKMFMIGVLLFAGASFAGGFATSGALLIAARALQGIGGAIASPTALALIASNFEDLKERTEALAIFAAVSAAGASIGLIAGALLTQYLSWRWVFFVNTPIAITLAILAPRVLRESEKQHVPADFIGAIASILGVSGIVYGFIHSAASGWTSPISIGAFGIGVVGLISFYLRERSAKQPLLNLSIFSNRNRSGAYAVMFLVAAALFSLWFFLTQFLQDVLGYSPLKAGFAFLPMTATVMLIAKNGARAMRKIGPLPLLVYGPMAVGLALFLFSRLGPGASYTTHVLPILLLNATGLGATFSAVFPTSMTGVTPKEAGLSSVMVSVAQQVGGSLGISVLATVSAASATNKAAQLVASHFTGHNAKILIEVSGWISGFKAGAVMAVLAGIIALFSVRRPKQEAIAPGVMTSVVME</sequence>
<keyword evidence="2" id="KW-0813">Transport</keyword>
<organism evidence="9 10">
    <name type="scientific">Acidithrix ferrooxidans</name>
    <dbReference type="NCBI Taxonomy" id="1280514"/>
    <lineage>
        <taxon>Bacteria</taxon>
        <taxon>Bacillati</taxon>
        <taxon>Actinomycetota</taxon>
        <taxon>Acidimicrobiia</taxon>
        <taxon>Acidimicrobiales</taxon>
        <taxon>Acidimicrobiaceae</taxon>
        <taxon>Acidithrix</taxon>
    </lineage>
</organism>
<feature type="transmembrane region" description="Helical" evidence="7">
    <location>
        <begin position="394"/>
        <end position="417"/>
    </location>
</feature>
<comment type="subcellular location">
    <subcellularLocation>
        <location evidence="1">Cell membrane</location>
        <topology evidence="1">Multi-pass membrane protein</topology>
    </subcellularLocation>
</comment>
<evidence type="ECO:0000313" key="9">
    <source>
        <dbReference type="EMBL" id="KJF18808.1"/>
    </source>
</evidence>
<evidence type="ECO:0000256" key="3">
    <source>
        <dbReference type="ARBA" id="ARBA00022475"/>
    </source>
</evidence>
<dbReference type="STRING" id="1280514.AXFE_03040"/>
<dbReference type="GO" id="GO:0022857">
    <property type="term" value="F:transmembrane transporter activity"/>
    <property type="evidence" value="ECO:0007669"/>
    <property type="project" value="InterPro"/>
</dbReference>
<evidence type="ECO:0000256" key="1">
    <source>
        <dbReference type="ARBA" id="ARBA00004651"/>
    </source>
</evidence>
<dbReference type="PANTHER" id="PTHR42718:SF46">
    <property type="entry name" value="BLR6921 PROTEIN"/>
    <property type="match status" value="1"/>
</dbReference>
<feature type="transmembrane region" description="Helical" evidence="7">
    <location>
        <begin position="362"/>
        <end position="382"/>
    </location>
</feature>
<feature type="transmembrane region" description="Helical" evidence="7">
    <location>
        <begin position="203"/>
        <end position="221"/>
    </location>
</feature>
<feature type="domain" description="Major facilitator superfamily (MFS) profile" evidence="8">
    <location>
        <begin position="16"/>
        <end position="476"/>
    </location>
</feature>
<reference evidence="9 10" key="1">
    <citation type="submission" date="2015-01" db="EMBL/GenBank/DDBJ databases">
        <title>Draft genome of the acidophilic iron oxidizer Acidithrix ferrooxidans strain Py-F3.</title>
        <authorList>
            <person name="Poehlein A."/>
            <person name="Eisen S."/>
            <person name="Schloemann M."/>
            <person name="Johnson B.D."/>
            <person name="Daniel R."/>
            <person name="Muehling M."/>
        </authorList>
    </citation>
    <scope>NUCLEOTIDE SEQUENCE [LARGE SCALE GENOMIC DNA]</scope>
    <source>
        <strain evidence="9 10">Py-F3</strain>
    </source>
</reference>
<keyword evidence="4 7" id="KW-0812">Transmembrane</keyword>
<feature type="transmembrane region" description="Helical" evidence="7">
    <location>
        <begin position="227"/>
        <end position="249"/>
    </location>
</feature>
<dbReference type="PANTHER" id="PTHR42718">
    <property type="entry name" value="MAJOR FACILITATOR SUPERFAMILY MULTIDRUG TRANSPORTER MFSC"/>
    <property type="match status" value="1"/>
</dbReference>
<dbReference type="PROSITE" id="PS50850">
    <property type="entry name" value="MFS"/>
    <property type="match status" value="1"/>
</dbReference>
<dbReference type="Proteomes" id="UP000032360">
    <property type="component" value="Unassembled WGS sequence"/>
</dbReference>
<dbReference type="RefSeq" id="WP_082058380.1">
    <property type="nucleotide sequence ID" value="NZ_JXYS01000005.1"/>
</dbReference>
<feature type="transmembrane region" description="Helical" evidence="7">
    <location>
        <begin position="169"/>
        <end position="191"/>
    </location>
</feature>
<feature type="transmembrane region" description="Helical" evidence="7">
    <location>
        <begin position="332"/>
        <end position="350"/>
    </location>
</feature>
<evidence type="ECO:0000313" key="10">
    <source>
        <dbReference type="Proteomes" id="UP000032360"/>
    </source>
</evidence>
<gene>
    <name evidence="9" type="primary">efpA2</name>
    <name evidence="9" type="ORF">AXFE_03040</name>
</gene>
<dbReference type="EMBL" id="JXYS01000005">
    <property type="protein sequence ID" value="KJF18808.1"/>
    <property type="molecule type" value="Genomic_DNA"/>
</dbReference>
<feature type="transmembrane region" description="Helical" evidence="7">
    <location>
        <begin position="302"/>
        <end position="320"/>
    </location>
</feature>
<feature type="transmembrane region" description="Helical" evidence="7">
    <location>
        <begin position="141"/>
        <end position="163"/>
    </location>
</feature>
<evidence type="ECO:0000256" key="6">
    <source>
        <dbReference type="ARBA" id="ARBA00023136"/>
    </source>
</evidence>
<keyword evidence="3" id="KW-1003">Cell membrane</keyword>
<evidence type="ECO:0000259" key="8">
    <source>
        <dbReference type="PROSITE" id="PS50850"/>
    </source>
</evidence>
<dbReference type="GO" id="GO:0005886">
    <property type="term" value="C:plasma membrane"/>
    <property type="evidence" value="ECO:0007669"/>
    <property type="project" value="UniProtKB-SubCell"/>
</dbReference>
<dbReference type="SUPFAM" id="SSF103473">
    <property type="entry name" value="MFS general substrate transporter"/>
    <property type="match status" value="1"/>
</dbReference>
<proteinExistence type="predicted"/>
<comment type="caution">
    <text evidence="9">The sequence shown here is derived from an EMBL/GenBank/DDBJ whole genome shotgun (WGS) entry which is preliminary data.</text>
</comment>
<dbReference type="InterPro" id="IPR011701">
    <property type="entry name" value="MFS"/>
</dbReference>
<evidence type="ECO:0000256" key="4">
    <source>
        <dbReference type="ARBA" id="ARBA00022692"/>
    </source>
</evidence>
<feature type="transmembrane region" description="Helical" evidence="7">
    <location>
        <begin position="50"/>
        <end position="70"/>
    </location>
</feature>
<dbReference type="AlphaFoldDB" id="A0A0D8HLK2"/>
<feature type="transmembrane region" description="Helical" evidence="7">
    <location>
        <begin position="450"/>
        <end position="472"/>
    </location>
</feature>
<feature type="transmembrane region" description="Helical" evidence="7">
    <location>
        <begin position="270"/>
        <end position="290"/>
    </location>
</feature>
<dbReference type="Pfam" id="PF07690">
    <property type="entry name" value="MFS_1"/>
    <property type="match status" value="1"/>
</dbReference>
<keyword evidence="6 7" id="KW-0472">Membrane</keyword>
<dbReference type="CDD" id="cd17321">
    <property type="entry name" value="MFS_MMR_MDR_like"/>
    <property type="match status" value="1"/>
</dbReference>
<keyword evidence="5 7" id="KW-1133">Transmembrane helix</keyword>
<dbReference type="InterPro" id="IPR020846">
    <property type="entry name" value="MFS_dom"/>
</dbReference>
<protein>
    <submittedName>
        <fullName evidence="9">Putative MFS-type transporter EfpA</fullName>
    </submittedName>
</protein>
<dbReference type="Gene3D" id="1.20.1720.10">
    <property type="entry name" value="Multidrug resistance protein D"/>
    <property type="match status" value="1"/>
</dbReference>
<evidence type="ECO:0000256" key="7">
    <source>
        <dbReference type="SAM" id="Phobius"/>
    </source>
</evidence>
<dbReference type="InterPro" id="IPR036259">
    <property type="entry name" value="MFS_trans_sf"/>
</dbReference>